<organism evidence="9">
    <name type="scientific">Wuchereria bancrofti</name>
    <dbReference type="NCBI Taxonomy" id="6293"/>
    <lineage>
        <taxon>Eukaryota</taxon>
        <taxon>Metazoa</taxon>
        <taxon>Ecdysozoa</taxon>
        <taxon>Nematoda</taxon>
        <taxon>Chromadorea</taxon>
        <taxon>Rhabditida</taxon>
        <taxon>Spirurina</taxon>
        <taxon>Spiruromorpha</taxon>
        <taxon>Filarioidea</taxon>
        <taxon>Onchocercidae</taxon>
        <taxon>Wuchereria</taxon>
    </lineage>
</organism>
<accession>A0A1I8EI70</accession>
<dbReference type="AlphaFoldDB" id="A0A1I8EI70"/>
<dbReference type="InterPro" id="IPR046347">
    <property type="entry name" value="bZIP_sf"/>
</dbReference>
<feature type="coiled-coil region" evidence="7">
    <location>
        <begin position="316"/>
        <end position="350"/>
    </location>
</feature>
<evidence type="ECO:0000256" key="3">
    <source>
        <dbReference type="ARBA" id="ARBA00023015"/>
    </source>
</evidence>
<dbReference type="GO" id="GO:0000977">
    <property type="term" value="F:RNA polymerase II transcription regulatory region sequence-specific DNA binding"/>
    <property type="evidence" value="ECO:0007669"/>
    <property type="project" value="TreeGrafter"/>
</dbReference>
<name>A0A1I8EI70_WUCBA</name>
<dbReference type="GO" id="GO:0001228">
    <property type="term" value="F:DNA-binding transcription activator activity, RNA polymerase II-specific"/>
    <property type="evidence" value="ECO:0007669"/>
    <property type="project" value="TreeGrafter"/>
</dbReference>
<dbReference type="InterPro" id="IPR004827">
    <property type="entry name" value="bZIP"/>
</dbReference>
<dbReference type="SUPFAM" id="SSF57959">
    <property type="entry name" value="Leucine zipper domain"/>
    <property type="match status" value="1"/>
</dbReference>
<evidence type="ECO:0000256" key="6">
    <source>
        <dbReference type="ARBA" id="ARBA00023242"/>
    </source>
</evidence>
<reference evidence="9" key="1">
    <citation type="submission" date="2016-11" db="UniProtKB">
        <authorList>
            <consortium name="WormBaseParasite"/>
        </authorList>
    </citation>
    <scope>IDENTIFICATION</scope>
    <source>
        <strain evidence="9">pt0022</strain>
    </source>
</reference>
<proteinExistence type="inferred from homology"/>
<dbReference type="STRING" id="6293.A0A1I8EI70"/>
<keyword evidence="5" id="KW-0804">Transcription</keyword>
<sequence>MLDGREVFVADVIKIIEDLLCARWQFIKHLNLIPWKALAAMDDQFCVVPFWDIPSIEADNLLSDYYDESSAAFRYLFWLLKLAVISFSTQFKCPNNLSKVSTRYLLDDDLDGILEQAFTSTAEQNDEGRLLCSLDGECDKPGYYDGSDISWLNEFMNIYGITTLDSNDDFNMKSINTVVTTPQAKANHSTVVLTPMEEMKSDEILIDKCTTQLSTVPDNVSMMSFDVCTAAGGNMFSVRKTNTARKSVKSVMEENDKTTHSSAVEVVDGNIHEKSSIVSVSDHRQKLERFAINRTLFDGISERKREQNRCAAIRYRGKRREEVKQMKQELHKLELRNTELKTEMNWLEKEVTYLKSLMKLTKMFMLFLEELFIFGRLQIAYFDNNKAFTKLFSTMFVSREAGRENELLLCKDLNVVRYFSLSFVKVNKKIKNPAK</sequence>
<dbReference type="WBParaSite" id="maker-PairedContig_2046-snap-gene-0.6-mRNA-1">
    <property type="protein sequence ID" value="maker-PairedContig_2046-snap-gene-0.6-mRNA-1"/>
    <property type="gene ID" value="maker-PairedContig_2046-snap-gene-0.6"/>
</dbReference>
<comment type="subcellular location">
    <subcellularLocation>
        <location evidence="1">Nucleus</location>
    </subcellularLocation>
</comment>
<dbReference type="Gene3D" id="1.20.5.170">
    <property type="match status" value="1"/>
</dbReference>
<keyword evidence="4" id="KW-0238">DNA-binding</keyword>
<evidence type="ECO:0000259" key="8">
    <source>
        <dbReference type="PROSITE" id="PS50217"/>
    </source>
</evidence>
<dbReference type="PROSITE" id="PS50217">
    <property type="entry name" value="BZIP"/>
    <property type="match status" value="1"/>
</dbReference>
<evidence type="ECO:0000313" key="9">
    <source>
        <dbReference type="WBParaSite" id="maker-PairedContig_2046-snap-gene-0.6-mRNA-1"/>
    </source>
</evidence>
<dbReference type="PANTHER" id="PTHR13044">
    <property type="entry name" value="ACTIVATING TRANSCRIPTION FACTOR ATF 4/5"/>
    <property type="match status" value="1"/>
</dbReference>
<evidence type="ECO:0000256" key="5">
    <source>
        <dbReference type="ARBA" id="ARBA00023163"/>
    </source>
</evidence>
<evidence type="ECO:0000256" key="1">
    <source>
        <dbReference type="ARBA" id="ARBA00004123"/>
    </source>
</evidence>
<evidence type="ECO:0000256" key="2">
    <source>
        <dbReference type="ARBA" id="ARBA00007163"/>
    </source>
</evidence>
<keyword evidence="3" id="KW-0805">Transcription regulation</keyword>
<evidence type="ECO:0000256" key="4">
    <source>
        <dbReference type="ARBA" id="ARBA00023125"/>
    </source>
</evidence>
<keyword evidence="6" id="KW-0539">Nucleus</keyword>
<dbReference type="PANTHER" id="PTHR13044:SF14">
    <property type="entry name" value="CRYPTOCEPHAL, ISOFORM A"/>
    <property type="match status" value="1"/>
</dbReference>
<comment type="similarity">
    <text evidence="2">Belongs to the bZIP family.</text>
</comment>
<dbReference type="GO" id="GO:0005634">
    <property type="term" value="C:nucleus"/>
    <property type="evidence" value="ECO:0007669"/>
    <property type="project" value="UniProtKB-SubCell"/>
</dbReference>
<feature type="domain" description="BZIP" evidence="8">
    <location>
        <begin position="302"/>
        <end position="361"/>
    </location>
</feature>
<protein>
    <submittedName>
        <fullName evidence="9">BZIP domain-containing protein</fullName>
    </submittedName>
</protein>
<dbReference type="PROSITE" id="PS00036">
    <property type="entry name" value="BZIP_BASIC"/>
    <property type="match status" value="1"/>
</dbReference>
<evidence type="ECO:0000256" key="7">
    <source>
        <dbReference type="SAM" id="Coils"/>
    </source>
</evidence>
<dbReference type="Pfam" id="PF00170">
    <property type="entry name" value="bZIP_1"/>
    <property type="match status" value="1"/>
</dbReference>
<dbReference type="SMART" id="SM00338">
    <property type="entry name" value="BRLZ"/>
    <property type="match status" value="1"/>
</dbReference>
<dbReference type="CDD" id="cd14692">
    <property type="entry name" value="bZIP_ATF4"/>
    <property type="match status" value="1"/>
</dbReference>
<keyword evidence="7" id="KW-0175">Coiled coil</keyword>